<evidence type="ECO:0000313" key="2">
    <source>
        <dbReference type="EMBL" id="MCD7461875.1"/>
    </source>
</evidence>
<evidence type="ECO:0000313" key="3">
    <source>
        <dbReference type="Proteomes" id="UP000823775"/>
    </source>
</evidence>
<feature type="region of interest" description="Disordered" evidence="1">
    <location>
        <begin position="127"/>
        <end position="156"/>
    </location>
</feature>
<gene>
    <name evidence="2" type="ORF">HAX54_047317</name>
</gene>
<sequence>WLMAHHGSDGASDGPSAELLKGNFPGDFWPTSLVEGDGTNSDLRECDGQSLKQVVQDSPSIVPTVVPTIALPTDVVIRLFNVLEALVPNHDGLPIPQTTSQAQTQVQLNVAATQAPQLIPQPIVHSVTTTEQSKDPKNFMDLKPQEFDGTPISIEP</sequence>
<name>A0ABS8SSX2_DATST</name>
<evidence type="ECO:0000256" key="1">
    <source>
        <dbReference type="SAM" id="MobiDB-lite"/>
    </source>
</evidence>
<feature type="compositionally biased region" description="Basic and acidic residues" evidence="1">
    <location>
        <begin position="132"/>
        <end position="146"/>
    </location>
</feature>
<feature type="non-terminal residue" evidence="2">
    <location>
        <position position="1"/>
    </location>
</feature>
<dbReference type="Proteomes" id="UP000823775">
    <property type="component" value="Unassembled WGS sequence"/>
</dbReference>
<comment type="caution">
    <text evidence="2">The sequence shown here is derived from an EMBL/GenBank/DDBJ whole genome shotgun (WGS) entry which is preliminary data.</text>
</comment>
<keyword evidence="3" id="KW-1185">Reference proteome</keyword>
<reference evidence="2 3" key="1">
    <citation type="journal article" date="2021" name="BMC Genomics">
        <title>Datura genome reveals duplications of psychoactive alkaloid biosynthetic genes and high mutation rate following tissue culture.</title>
        <authorList>
            <person name="Rajewski A."/>
            <person name="Carter-House D."/>
            <person name="Stajich J."/>
            <person name="Litt A."/>
        </authorList>
    </citation>
    <scope>NUCLEOTIDE SEQUENCE [LARGE SCALE GENOMIC DNA]</scope>
    <source>
        <strain evidence="2">AR-01</strain>
    </source>
</reference>
<accession>A0ABS8SSX2</accession>
<protein>
    <submittedName>
        <fullName evidence="2">Uncharacterized protein</fullName>
    </submittedName>
</protein>
<dbReference type="EMBL" id="JACEIK010000762">
    <property type="protein sequence ID" value="MCD7461875.1"/>
    <property type="molecule type" value="Genomic_DNA"/>
</dbReference>
<proteinExistence type="predicted"/>
<organism evidence="2 3">
    <name type="scientific">Datura stramonium</name>
    <name type="common">Jimsonweed</name>
    <name type="synonym">Common thornapple</name>
    <dbReference type="NCBI Taxonomy" id="4076"/>
    <lineage>
        <taxon>Eukaryota</taxon>
        <taxon>Viridiplantae</taxon>
        <taxon>Streptophyta</taxon>
        <taxon>Embryophyta</taxon>
        <taxon>Tracheophyta</taxon>
        <taxon>Spermatophyta</taxon>
        <taxon>Magnoliopsida</taxon>
        <taxon>eudicotyledons</taxon>
        <taxon>Gunneridae</taxon>
        <taxon>Pentapetalae</taxon>
        <taxon>asterids</taxon>
        <taxon>lamiids</taxon>
        <taxon>Solanales</taxon>
        <taxon>Solanaceae</taxon>
        <taxon>Solanoideae</taxon>
        <taxon>Datureae</taxon>
        <taxon>Datura</taxon>
    </lineage>
</organism>